<dbReference type="Proteomes" id="UP000019423">
    <property type="component" value="Chromosome"/>
</dbReference>
<proteinExistence type="predicted"/>
<dbReference type="PATRIC" id="fig|1227739.3.peg.3058"/>
<name>W8F9W0_9BACT</name>
<keyword evidence="2" id="KW-1185">Reference proteome</keyword>
<protein>
    <submittedName>
        <fullName evidence="1">Uncharacterized protein</fullName>
    </submittedName>
</protein>
<dbReference type="KEGG" id="hsw:Hsw_2875"/>
<sequence>MPCQVAEGGRKVNYISKELYAKVVLIQTFCKGQHTMKFC</sequence>
<evidence type="ECO:0000313" key="1">
    <source>
        <dbReference type="EMBL" id="AHJ98470.1"/>
    </source>
</evidence>
<evidence type="ECO:0000313" key="2">
    <source>
        <dbReference type="Proteomes" id="UP000019423"/>
    </source>
</evidence>
<reference evidence="1 2" key="1">
    <citation type="submission" date="2014-01" db="EMBL/GenBank/DDBJ databases">
        <title>Complete genome sequence of ionizing-radiation resistance bacterium Hymenobacter swuensis DY53.</title>
        <authorList>
            <person name="Jung J.-H."/>
            <person name="Jeong S.-W."/>
            <person name="Joe M.-H."/>
            <person name="Cho y.-j."/>
            <person name="Kim M.-K."/>
            <person name="Lim S.-Y."/>
        </authorList>
    </citation>
    <scope>NUCLEOTIDE SEQUENCE [LARGE SCALE GENOMIC DNA]</scope>
    <source>
        <strain evidence="1 2">DY53</strain>
    </source>
</reference>
<dbReference type="EMBL" id="CP007145">
    <property type="protein sequence ID" value="AHJ98470.1"/>
    <property type="molecule type" value="Genomic_DNA"/>
</dbReference>
<gene>
    <name evidence="1" type="ORF">Hsw_2875</name>
</gene>
<accession>W8F9W0</accession>
<dbReference type="HOGENOM" id="CLU_3311030_0_0_10"/>
<dbReference type="AlphaFoldDB" id="W8F9W0"/>
<organism evidence="1 2">
    <name type="scientific">Hymenobacter swuensis DY53</name>
    <dbReference type="NCBI Taxonomy" id="1227739"/>
    <lineage>
        <taxon>Bacteria</taxon>
        <taxon>Pseudomonadati</taxon>
        <taxon>Bacteroidota</taxon>
        <taxon>Cytophagia</taxon>
        <taxon>Cytophagales</taxon>
        <taxon>Hymenobacteraceae</taxon>
        <taxon>Hymenobacter</taxon>
    </lineage>
</organism>